<dbReference type="OrthoDB" id="626167at2759"/>
<dbReference type="PANTHER" id="PTHR24189">
    <property type="entry name" value="MYOTROPHIN"/>
    <property type="match status" value="1"/>
</dbReference>
<feature type="region of interest" description="Disordered" evidence="4">
    <location>
        <begin position="24"/>
        <end position="56"/>
    </location>
</feature>
<name>W3X655_PESFW</name>
<sequence>MSSRTDDQERGRPGKRERLAVFLGLRSPSRQREATTPEFHPEEAHPSTHKDDTLHNTQIEIPKQREDGRVDAWDTAWESIRSDDPRLVDQYQKYVFAQGDPSYQDGAKFDQMSGKDKKDTLLRMNKSKVAEIQAKLADGSLESQIKHIVEGAVTILNKGSDLISFIASQEPHAALAWSGCSAILGLLLTARSERNAALEGFADVARILCRYSVISGFYLVKLYAMIIKYQIRLVLRYDHIAALRFLRDVVKTDDWVSLVKSIQELEESNLKDINAIGQHVLHRVQGAIQRQERQIAVGFAEMAQNLQDIQAGIENIRLENSDRHNAAEVQNILNAFNTKIDYERQKDRNSACVPGTGNWVFQHPEFAAYQSAQGPQLLLITAEAGGGKSTTMKTMIDDMKASNNAALVAYFFFNDNDRLRSYNDALKAYQKCGEAIRDQSGEMWQIILSIARQAKRPVVCVLDAVDECAQSDQKKLLTDLADVIHRRADPESSLRLIVSTRPYEDENHPYTDLVRTGNVRHITGENSEVQSDINQVIRVKARELSQKRELDQSIEDMLVRKISAQNAHTRSFLAVQMAFELLDSHHDMHKGAGERKISKILADIPNRLGDQFDKMLQRSSDREHAWKLFCIVLAARRTIELYEFKVIYSLTEPRSSGIAQAQSYKDLELVEDDEEFKQLVRSRCGLFITFVQDSVHLFHQTAREHLMAREEEPVGQTPSAYLAKPPSWENGNVDTKLRNESTWKGCISKADANLVCSLLCFDILTFDVSRDWMLEMLKDRRLFTWATPSEFTDLAERPMFLYAVLNWHEHFVLGGAKALEALQDPHYATILDLSSITFWVWFVALLHHCQWGNAREPPSSVWLCGVPSRFLYKSAVSMLTKGCLEKVFPMDESIHALFKDAVTPSDTDVSFAGGLQWRAKGAYDLVDAFFLGCQEYHLLSSHQVVQAMEAGDNERKRVMSAHMSPTVATLIWTCIAHNAPTALNTTLDSVTDLEWLTDIPEHIIYQAVEVNYFVSISGQPFAWIKPWQEPWPPTFPILLSAGTSPTSDKLFGVLGDWMERSPRAKDYAQQLWEAGGFTDSSLCRRLVHNGASVHSEMWSDGRSALQIAAAFWAHDAIAALLDLGADPTICSRNGFNALLWFLKREGQFARPGSRGVLASGERTECSRKSRIAASIEALIQPSSTHTSALQISLRDGVTPLMLAVRTSATATKILLEKGAAPDTQDQDGRTALMHYFCDGLAAAKSTSALKYLLEAGADSRICDLSGQTVLGHWARSVARKGLFDVSSGSSSFNRAFHELTTIGALSQRHILKQELSTLNVPLAVAARLGNARLCWALLDAGANPDKHGIDAHSPLGQQGSGSNKTDDLADLAWNPLLVALYFKAYTTAAILLQYKANVAFQVPDRKRTRYNKYHVKMAGCTALHVAVTDTDDNFELLELDRRRLCTETFGCIFKSAALPDNFIPNKSTEGDLNEESIEKPTKHEVVSESEFDLVFCKLPVDQLARMGDDVESFDKLFDSKLEALNPFDSPLMTDINKCQSRDDLCSTLVEYMLQNGSDVNAVTRGGMTPLMACVAQGNIRLAKLLLKYDADPNVSPLGGCLPLVLAAQEGCQELVKALLEAGADPNAQLKVPPPDVCDCAALNEWYPRRGAYCIAPLTALAVAANQGHCRVAETLLDHGADANLAILHHVHITVPLTRDGLRRNKPRMLFDSADFESGPTPVRRKGYISVGTALTWANGKARDLLLQRGADPSRQEAIRECGCPSLEKGTEKDSFELDYESGTEYATSEGSGDSGVELPWRRPHRQESE</sequence>
<evidence type="ECO:0000256" key="4">
    <source>
        <dbReference type="SAM" id="MobiDB-lite"/>
    </source>
</evidence>
<dbReference type="InterPro" id="IPR007111">
    <property type="entry name" value="NACHT_NTPase"/>
</dbReference>
<organism evidence="6 7">
    <name type="scientific">Pestalotiopsis fici (strain W106-1 / CGMCC3.15140)</name>
    <dbReference type="NCBI Taxonomy" id="1229662"/>
    <lineage>
        <taxon>Eukaryota</taxon>
        <taxon>Fungi</taxon>
        <taxon>Dikarya</taxon>
        <taxon>Ascomycota</taxon>
        <taxon>Pezizomycotina</taxon>
        <taxon>Sordariomycetes</taxon>
        <taxon>Xylariomycetidae</taxon>
        <taxon>Amphisphaeriales</taxon>
        <taxon>Sporocadaceae</taxon>
        <taxon>Pestalotiopsis</taxon>
    </lineage>
</organism>
<keyword evidence="2 3" id="KW-0040">ANK repeat</keyword>
<dbReference type="PROSITE" id="PS50297">
    <property type="entry name" value="ANK_REP_REGION"/>
    <property type="match status" value="3"/>
</dbReference>
<dbReference type="PANTHER" id="PTHR24189:SF50">
    <property type="entry name" value="ANKYRIN REPEAT AND SOCS BOX PROTEIN 2"/>
    <property type="match status" value="1"/>
</dbReference>
<feature type="repeat" description="ANK" evidence="3">
    <location>
        <begin position="1565"/>
        <end position="1597"/>
    </location>
</feature>
<gene>
    <name evidence="6" type="ORF">PFICI_06532</name>
</gene>
<dbReference type="PROSITE" id="PS50088">
    <property type="entry name" value="ANK_REPEAT"/>
    <property type="match status" value="4"/>
</dbReference>
<feature type="repeat" description="ANK" evidence="3">
    <location>
        <begin position="1598"/>
        <end position="1630"/>
    </location>
</feature>
<dbReference type="Gene3D" id="1.25.40.20">
    <property type="entry name" value="Ankyrin repeat-containing domain"/>
    <property type="match status" value="5"/>
</dbReference>
<dbReference type="InParanoid" id="W3X655"/>
<dbReference type="EMBL" id="KI912112">
    <property type="protein sequence ID" value="ETS81530.1"/>
    <property type="molecule type" value="Genomic_DNA"/>
</dbReference>
<dbReference type="InterPro" id="IPR050745">
    <property type="entry name" value="Multifunctional_regulatory"/>
</dbReference>
<dbReference type="SMART" id="SM00248">
    <property type="entry name" value="ANK"/>
    <property type="match status" value="8"/>
</dbReference>
<dbReference type="KEGG" id="pfy:PFICI_06532"/>
<feature type="repeat" description="ANK" evidence="3">
    <location>
        <begin position="1100"/>
        <end position="1132"/>
    </location>
</feature>
<dbReference type="SUPFAM" id="SSF48403">
    <property type="entry name" value="Ankyrin repeat"/>
    <property type="match status" value="2"/>
</dbReference>
<dbReference type="SUPFAM" id="SSF52540">
    <property type="entry name" value="P-loop containing nucleoside triphosphate hydrolases"/>
    <property type="match status" value="1"/>
</dbReference>
<dbReference type="InterPro" id="IPR002110">
    <property type="entry name" value="Ankyrin_rpt"/>
</dbReference>
<dbReference type="InterPro" id="IPR056884">
    <property type="entry name" value="NPHP3-like_N"/>
</dbReference>
<dbReference type="eggNOG" id="KOG4177">
    <property type="taxonomic scope" value="Eukaryota"/>
</dbReference>
<dbReference type="InterPro" id="IPR031359">
    <property type="entry name" value="NACHT_N"/>
</dbReference>
<dbReference type="Pfam" id="PF24883">
    <property type="entry name" value="NPHP3_N"/>
    <property type="match status" value="1"/>
</dbReference>
<feature type="region of interest" description="Disordered" evidence="4">
    <location>
        <begin position="1764"/>
        <end position="1809"/>
    </location>
</feature>
<dbReference type="Proteomes" id="UP000030651">
    <property type="component" value="Unassembled WGS sequence"/>
</dbReference>
<feature type="domain" description="NACHT" evidence="5">
    <location>
        <begin position="376"/>
        <end position="502"/>
    </location>
</feature>
<dbReference type="PROSITE" id="PS50837">
    <property type="entry name" value="NACHT"/>
    <property type="match status" value="1"/>
</dbReference>
<evidence type="ECO:0000313" key="7">
    <source>
        <dbReference type="Proteomes" id="UP000030651"/>
    </source>
</evidence>
<proteinExistence type="predicted"/>
<dbReference type="RefSeq" id="XP_007833304.1">
    <property type="nucleotide sequence ID" value="XM_007835113.1"/>
</dbReference>
<feature type="repeat" description="ANK" evidence="3">
    <location>
        <begin position="1655"/>
        <end position="1683"/>
    </location>
</feature>
<dbReference type="InterPro" id="IPR027417">
    <property type="entry name" value="P-loop_NTPase"/>
</dbReference>
<reference evidence="7" key="1">
    <citation type="journal article" date="2015" name="BMC Genomics">
        <title>Genomic and transcriptomic analysis of the endophytic fungus Pestalotiopsis fici reveals its lifestyle and high potential for synthesis of natural products.</title>
        <authorList>
            <person name="Wang X."/>
            <person name="Zhang X."/>
            <person name="Liu L."/>
            <person name="Xiang M."/>
            <person name="Wang W."/>
            <person name="Sun X."/>
            <person name="Che Y."/>
            <person name="Guo L."/>
            <person name="Liu G."/>
            <person name="Guo L."/>
            <person name="Wang C."/>
            <person name="Yin W.B."/>
            <person name="Stadler M."/>
            <person name="Zhang X."/>
            <person name="Liu X."/>
        </authorList>
    </citation>
    <scope>NUCLEOTIDE SEQUENCE [LARGE SCALE GENOMIC DNA]</scope>
    <source>
        <strain evidence="7">W106-1 / CGMCC3.15140</strain>
    </source>
</reference>
<protein>
    <recommendedName>
        <fullName evidence="5">NACHT domain-containing protein</fullName>
    </recommendedName>
</protein>
<dbReference type="OMA" id="EYEMISA"/>
<keyword evidence="1" id="KW-0677">Repeat</keyword>
<feature type="compositionally biased region" description="Basic and acidic residues" evidence="4">
    <location>
        <begin position="30"/>
        <end position="54"/>
    </location>
</feature>
<dbReference type="InterPro" id="IPR036770">
    <property type="entry name" value="Ankyrin_rpt-contain_sf"/>
</dbReference>
<dbReference type="Gene3D" id="3.40.50.300">
    <property type="entry name" value="P-loop containing nucleotide triphosphate hydrolases"/>
    <property type="match status" value="1"/>
</dbReference>
<keyword evidence="7" id="KW-1185">Reference proteome</keyword>
<dbReference type="Pfam" id="PF17100">
    <property type="entry name" value="NACHT_N"/>
    <property type="match status" value="2"/>
</dbReference>
<evidence type="ECO:0000313" key="6">
    <source>
        <dbReference type="EMBL" id="ETS81530.1"/>
    </source>
</evidence>
<accession>W3X655</accession>
<dbReference type="GeneID" id="19271545"/>
<evidence type="ECO:0000256" key="1">
    <source>
        <dbReference type="ARBA" id="ARBA00022737"/>
    </source>
</evidence>
<evidence type="ECO:0000256" key="3">
    <source>
        <dbReference type="PROSITE-ProRule" id="PRU00023"/>
    </source>
</evidence>
<dbReference type="Pfam" id="PF12796">
    <property type="entry name" value="Ank_2"/>
    <property type="match status" value="2"/>
</dbReference>
<evidence type="ECO:0000259" key="5">
    <source>
        <dbReference type="PROSITE" id="PS50837"/>
    </source>
</evidence>
<evidence type="ECO:0000256" key="2">
    <source>
        <dbReference type="ARBA" id="ARBA00023043"/>
    </source>
</evidence>
<dbReference type="HOGENOM" id="CLU_247099_0_0_1"/>